<dbReference type="SUPFAM" id="SSF46689">
    <property type="entry name" value="Homeodomain-like"/>
    <property type="match status" value="1"/>
</dbReference>
<dbReference type="PATRIC" id="fig|396268.3.peg.1224"/>
<dbReference type="InterPro" id="IPR018060">
    <property type="entry name" value="HTH_AraC"/>
</dbReference>
<proteinExistence type="predicted"/>
<dbReference type="Gene3D" id="1.10.10.60">
    <property type="entry name" value="Homeodomain-like"/>
    <property type="match status" value="1"/>
</dbReference>
<evidence type="ECO:0000313" key="6">
    <source>
        <dbReference type="Proteomes" id="UP000050934"/>
    </source>
</evidence>
<evidence type="ECO:0000259" key="4">
    <source>
        <dbReference type="PROSITE" id="PS01124"/>
    </source>
</evidence>
<keyword evidence="3" id="KW-0804">Transcription</keyword>
<dbReference type="STRING" id="396268.IV45_GL001212"/>
<dbReference type="PROSITE" id="PS00041">
    <property type="entry name" value="HTH_ARAC_FAMILY_1"/>
    <property type="match status" value="1"/>
</dbReference>
<dbReference type="PANTHER" id="PTHR43280:SF35">
    <property type="entry name" value="RESPONSE REGULATOR"/>
    <property type="match status" value="1"/>
</dbReference>
<evidence type="ECO:0000256" key="2">
    <source>
        <dbReference type="ARBA" id="ARBA00023125"/>
    </source>
</evidence>
<dbReference type="PROSITE" id="PS01124">
    <property type="entry name" value="HTH_ARAC_FAMILY_2"/>
    <property type="match status" value="1"/>
</dbReference>
<sequence length="308" mass="35842">MQSDLEMIDFNSELPVKSFVTSIVQSKLHWHYAYELLLVLKGKLQIFAGKKSFILTAGNLYLFNSREIHAIHGNASNIVAIIQIDNSLVERAEKNRWRYHFYLNSQIDDERPHHFSRLRSLIASLVLSSDKQSLPSYYLIRGQLMMIIAALFQDCVFDKQPNKPEDTNTLDDTIRFVDLLQEHLAVIDPIAFLKEKTKMDPNVIASNIERNLGQTVNQLMIQLRVQKAMHLLRTSNQQIDYIIDICGFSSRRTFYREFKQTVGVTPLKYRHGNNQEIHDTKIRGYVSYDNAEAIQLLKRLRDEINNEN</sequence>
<dbReference type="Pfam" id="PF02311">
    <property type="entry name" value="AraC_binding"/>
    <property type="match status" value="1"/>
</dbReference>
<evidence type="ECO:0000256" key="1">
    <source>
        <dbReference type="ARBA" id="ARBA00023015"/>
    </source>
</evidence>
<keyword evidence="1" id="KW-0805">Transcription regulation</keyword>
<dbReference type="AlphaFoldDB" id="A0A0R2IAK3"/>
<gene>
    <name evidence="5" type="ORF">IV45_GL001212</name>
</gene>
<organism evidence="5 6">
    <name type="scientific">Limosilactobacillus secaliphilus</name>
    <dbReference type="NCBI Taxonomy" id="396268"/>
    <lineage>
        <taxon>Bacteria</taxon>
        <taxon>Bacillati</taxon>
        <taxon>Bacillota</taxon>
        <taxon>Bacilli</taxon>
        <taxon>Lactobacillales</taxon>
        <taxon>Lactobacillaceae</taxon>
        <taxon>Limosilactobacillus</taxon>
    </lineage>
</organism>
<dbReference type="InterPro" id="IPR009057">
    <property type="entry name" value="Homeodomain-like_sf"/>
</dbReference>
<dbReference type="Pfam" id="PF12833">
    <property type="entry name" value="HTH_18"/>
    <property type="match status" value="1"/>
</dbReference>
<feature type="domain" description="HTH araC/xylS-type" evidence="4">
    <location>
        <begin position="174"/>
        <end position="272"/>
    </location>
</feature>
<dbReference type="SMART" id="SM00342">
    <property type="entry name" value="HTH_ARAC"/>
    <property type="match status" value="1"/>
</dbReference>
<dbReference type="RefSeq" id="WP_057739596.1">
    <property type="nucleotide sequence ID" value="NZ_JQBW01000004.1"/>
</dbReference>
<reference evidence="5 6" key="1">
    <citation type="journal article" date="2015" name="Genome Announc.">
        <title>Expanding the biotechnology potential of lactobacilli through comparative genomics of 213 strains and associated genera.</title>
        <authorList>
            <person name="Sun Z."/>
            <person name="Harris H.M."/>
            <person name="McCann A."/>
            <person name="Guo C."/>
            <person name="Argimon S."/>
            <person name="Zhang W."/>
            <person name="Yang X."/>
            <person name="Jeffery I.B."/>
            <person name="Cooney J.C."/>
            <person name="Kagawa T.F."/>
            <person name="Liu W."/>
            <person name="Song Y."/>
            <person name="Salvetti E."/>
            <person name="Wrobel A."/>
            <person name="Rasinkangas P."/>
            <person name="Parkhill J."/>
            <person name="Rea M.C."/>
            <person name="O'Sullivan O."/>
            <person name="Ritari J."/>
            <person name="Douillard F.P."/>
            <person name="Paul Ross R."/>
            <person name="Yang R."/>
            <person name="Briner A.E."/>
            <person name="Felis G.E."/>
            <person name="de Vos W.M."/>
            <person name="Barrangou R."/>
            <person name="Klaenhammer T.R."/>
            <person name="Caufield P.W."/>
            <person name="Cui Y."/>
            <person name="Zhang H."/>
            <person name="O'Toole P.W."/>
        </authorList>
    </citation>
    <scope>NUCLEOTIDE SEQUENCE [LARGE SCALE GENOMIC DNA]</scope>
    <source>
        <strain evidence="5 6">DSM 17896</strain>
    </source>
</reference>
<keyword evidence="6" id="KW-1185">Reference proteome</keyword>
<evidence type="ECO:0000313" key="5">
    <source>
        <dbReference type="EMBL" id="KRN59468.1"/>
    </source>
</evidence>
<dbReference type="InterPro" id="IPR018062">
    <property type="entry name" value="HTH_AraC-typ_CS"/>
</dbReference>
<dbReference type="Proteomes" id="UP000050934">
    <property type="component" value="Unassembled WGS sequence"/>
</dbReference>
<dbReference type="GO" id="GO:0043565">
    <property type="term" value="F:sequence-specific DNA binding"/>
    <property type="evidence" value="ECO:0007669"/>
    <property type="project" value="InterPro"/>
</dbReference>
<name>A0A0R2IAK3_9LACO</name>
<comment type="caution">
    <text evidence="5">The sequence shown here is derived from an EMBL/GenBank/DDBJ whole genome shotgun (WGS) entry which is preliminary data.</text>
</comment>
<dbReference type="OrthoDB" id="342399at2"/>
<dbReference type="SUPFAM" id="SSF51215">
    <property type="entry name" value="Regulatory protein AraC"/>
    <property type="match status" value="1"/>
</dbReference>
<dbReference type="Gene3D" id="2.60.120.10">
    <property type="entry name" value="Jelly Rolls"/>
    <property type="match status" value="1"/>
</dbReference>
<dbReference type="EMBL" id="JQBW01000004">
    <property type="protein sequence ID" value="KRN59468.1"/>
    <property type="molecule type" value="Genomic_DNA"/>
</dbReference>
<dbReference type="InterPro" id="IPR014710">
    <property type="entry name" value="RmlC-like_jellyroll"/>
</dbReference>
<accession>A0A0R2IAK3</accession>
<dbReference type="PANTHER" id="PTHR43280">
    <property type="entry name" value="ARAC-FAMILY TRANSCRIPTIONAL REGULATOR"/>
    <property type="match status" value="1"/>
</dbReference>
<keyword evidence="2" id="KW-0238">DNA-binding</keyword>
<evidence type="ECO:0000256" key="3">
    <source>
        <dbReference type="ARBA" id="ARBA00023163"/>
    </source>
</evidence>
<protein>
    <recommendedName>
        <fullName evidence="4">HTH araC/xylS-type domain-containing protein</fullName>
    </recommendedName>
</protein>
<dbReference type="GO" id="GO:0003700">
    <property type="term" value="F:DNA-binding transcription factor activity"/>
    <property type="evidence" value="ECO:0007669"/>
    <property type="project" value="InterPro"/>
</dbReference>
<dbReference type="InterPro" id="IPR003313">
    <property type="entry name" value="AraC-bd"/>
</dbReference>
<dbReference type="InterPro" id="IPR037923">
    <property type="entry name" value="HTH-like"/>
</dbReference>